<comment type="caution">
    <text evidence="1">The sequence shown here is derived from an EMBL/GenBank/DDBJ whole genome shotgun (WGS) entry which is preliminary data.</text>
</comment>
<dbReference type="EMBL" id="JBBPFD010000018">
    <property type="protein sequence ID" value="KAK7889874.1"/>
    <property type="molecule type" value="Genomic_DNA"/>
</dbReference>
<accession>A0AAW0NEL5</accession>
<keyword evidence="2" id="KW-1185">Reference proteome</keyword>
<dbReference type="Gene3D" id="1.10.287.1970">
    <property type="match status" value="1"/>
</dbReference>
<evidence type="ECO:0000313" key="2">
    <source>
        <dbReference type="Proteomes" id="UP001460270"/>
    </source>
</evidence>
<dbReference type="InterPro" id="IPR015422">
    <property type="entry name" value="PyrdxlP-dep_Trfase_small"/>
</dbReference>
<name>A0AAW0NEL5_9GOBI</name>
<dbReference type="AlphaFoldDB" id="A0AAW0NEL5"/>
<dbReference type="Gene3D" id="3.90.1150.10">
    <property type="entry name" value="Aspartate Aminotransferase, domain 1"/>
    <property type="match status" value="1"/>
</dbReference>
<sequence>MTSLEHENVIDLSSGDSQKAGMKPLSFIRQVLAGCVYPSLLDDQTLLWISSSELRHSSMPVKNVVWVPIQTPQAWTMFDKVLQTLLRNEMECIVQPGMFLSPEDHREL</sequence>
<organism evidence="1 2">
    <name type="scientific">Mugilogobius chulae</name>
    <name type="common">yellowstripe goby</name>
    <dbReference type="NCBI Taxonomy" id="88201"/>
    <lineage>
        <taxon>Eukaryota</taxon>
        <taxon>Metazoa</taxon>
        <taxon>Chordata</taxon>
        <taxon>Craniata</taxon>
        <taxon>Vertebrata</taxon>
        <taxon>Euteleostomi</taxon>
        <taxon>Actinopterygii</taxon>
        <taxon>Neopterygii</taxon>
        <taxon>Teleostei</taxon>
        <taxon>Neoteleostei</taxon>
        <taxon>Acanthomorphata</taxon>
        <taxon>Gobiaria</taxon>
        <taxon>Gobiiformes</taxon>
        <taxon>Gobioidei</taxon>
        <taxon>Gobiidae</taxon>
        <taxon>Gobionellinae</taxon>
        <taxon>Mugilogobius</taxon>
    </lineage>
</organism>
<gene>
    <name evidence="1" type="ORF">WMY93_025434</name>
</gene>
<proteinExistence type="predicted"/>
<evidence type="ECO:0000313" key="1">
    <source>
        <dbReference type="EMBL" id="KAK7889874.1"/>
    </source>
</evidence>
<reference evidence="2" key="1">
    <citation type="submission" date="2024-04" db="EMBL/GenBank/DDBJ databases">
        <title>Salinicola lusitanus LLJ914,a marine bacterium isolated from the Okinawa Trough.</title>
        <authorList>
            <person name="Li J."/>
        </authorList>
    </citation>
    <scope>NUCLEOTIDE SEQUENCE [LARGE SCALE GENOMIC DNA]</scope>
</reference>
<protein>
    <submittedName>
        <fullName evidence="1">Uncharacterized protein</fullName>
    </submittedName>
</protein>
<dbReference type="Proteomes" id="UP001460270">
    <property type="component" value="Unassembled WGS sequence"/>
</dbReference>